<feature type="signal peptide" evidence="1">
    <location>
        <begin position="1"/>
        <end position="47"/>
    </location>
</feature>
<evidence type="ECO:0000313" key="3">
    <source>
        <dbReference type="Proteomes" id="UP001603013"/>
    </source>
</evidence>
<dbReference type="Pfam" id="PF04402">
    <property type="entry name" value="SIMPL"/>
    <property type="match status" value="1"/>
</dbReference>
<name>A0ABW6Y7A3_9ACTN</name>
<dbReference type="InterPro" id="IPR007497">
    <property type="entry name" value="SIMPL/DUF541"/>
</dbReference>
<dbReference type="RefSeq" id="WP_391933318.1">
    <property type="nucleotide sequence ID" value="NZ_JBIBSM010000003.1"/>
</dbReference>
<gene>
    <name evidence="2" type="ORF">ACF05T_06130</name>
</gene>
<dbReference type="Gene3D" id="3.30.70.2970">
    <property type="entry name" value="Protein of unknown function (DUF541), domain 2"/>
    <property type="match status" value="1"/>
</dbReference>
<dbReference type="EMBL" id="JBIBSM010000003">
    <property type="protein sequence ID" value="MFF8275682.1"/>
    <property type="molecule type" value="Genomic_DNA"/>
</dbReference>
<dbReference type="InterPro" id="IPR052022">
    <property type="entry name" value="26kDa_periplasmic_antigen"/>
</dbReference>
<reference evidence="2 3" key="1">
    <citation type="submission" date="2024-10" db="EMBL/GenBank/DDBJ databases">
        <title>The Natural Products Discovery Center: Release of the First 8490 Sequenced Strains for Exploring Actinobacteria Biosynthetic Diversity.</title>
        <authorList>
            <person name="Kalkreuter E."/>
            <person name="Kautsar S.A."/>
            <person name="Yang D."/>
            <person name="Bader C.D."/>
            <person name="Teijaro C.N."/>
            <person name="Fluegel L."/>
            <person name="Davis C.M."/>
            <person name="Simpson J.R."/>
            <person name="Lauterbach L."/>
            <person name="Steele A.D."/>
            <person name="Gui C."/>
            <person name="Meng S."/>
            <person name="Li G."/>
            <person name="Viehrig K."/>
            <person name="Ye F."/>
            <person name="Su P."/>
            <person name="Kiefer A.F."/>
            <person name="Nichols A."/>
            <person name="Cepeda A.J."/>
            <person name="Yan W."/>
            <person name="Fan B."/>
            <person name="Jiang Y."/>
            <person name="Adhikari A."/>
            <person name="Zheng C.-J."/>
            <person name="Schuster L."/>
            <person name="Cowan T.M."/>
            <person name="Smanski M.J."/>
            <person name="Chevrette M.G."/>
            <person name="De Carvalho L.P.S."/>
            <person name="Shen B."/>
        </authorList>
    </citation>
    <scope>NUCLEOTIDE SEQUENCE [LARGE SCALE GENOMIC DNA]</scope>
    <source>
        <strain evidence="2 3">NPDC015755</strain>
    </source>
</reference>
<proteinExistence type="predicted"/>
<evidence type="ECO:0000256" key="1">
    <source>
        <dbReference type="SAM" id="SignalP"/>
    </source>
</evidence>
<dbReference type="Proteomes" id="UP001603013">
    <property type="component" value="Unassembled WGS sequence"/>
</dbReference>
<feature type="chain" id="PRO_5046992062" evidence="1">
    <location>
        <begin position="48"/>
        <end position="279"/>
    </location>
</feature>
<dbReference type="PANTHER" id="PTHR34387">
    <property type="entry name" value="SLR1258 PROTEIN"/>
    <property type="match status" value="1"/>
</dbReference>
<organism evidence="2 3">
    <name type="scientific">Streptomyces lateritius</name>
    <dbReference type="NCBI Taxonomy" id="67313"/>
    <lineage>
        <taxon>Bacteria</taxon>
        <taxon>Bacillati</taxon>
        <taxon>Actinomycetota</taxon>
        <taxon>Actinomycetes</taxon>
        <taxon>Kitasatosporales</taxon>
        <taxon>Streptomycetaceae</taxon>
        <taxon>Streptomyces</taxon>
    </lineage>
</organism>
<dbReference type="Gene3D" id="3.30.110.170">
    <property type="entry name" value="Protein of unknown function (DUF541), domain 1"/>
    <property type="match status" value="1"/>
</dbReference>
<accession>A0ABW6Y7A3</accession>
<dbReference type="PANTHER" id="PTHR34387:SF1">
    <property type="entry name" value="PERIPLASMIC IMMUNOGENIC PROTEIN"/>
    <property type="match status" value="1"/>
</dbReference>
<protein>
    <submittedName>
        <fullName evidence="2">SIMPL domain-containing protein</fullName>
    </submittedName>
</protein>
<keyword evidence="1" id="KW-0732">Signal</keyword>
<evidence type="ECO:0000313" key="2">
    <source>
        <dbReference type="EMBL" id="MFF8275682.1"/>
    </source>
</evidence>
<sequence length="279" mass="28061">MTTRHFPTVRAALPPVAPPPRRAVRRAVATGVVLGALVLAGAGPALAATPGSAAPAAVATPTPVPGAAPGAAGTDPASATLTVTGTGRAAAPPDLAILSVGVEVARPTAKEAMTAQRTAAEALLAAVREQSVADRDIRTDSLSLSPVYTQSAGGENRVTGYQAGQTFSVKVRDVGKAGQVIGAVTGATGNAGRVNSVTFDIADPTALRSKAREAAHRDAYEKASQHARLSGHRLGRLVSLTEGESLRPGAGMPADAPEVPLAPGEIEEQVTVTAVYELL</sequence>
<keyword evidence="3" id="KW-1185">Reference proteome</keyword>
<comment type="caution">
    <text evidence="2">The sequence shown here is derived from an EMBL/GenBank/DDBJ whole genome shotgun (WGS) entry which is preliminary data.</text>
</comment>